<reference evidence="1 2" key="2">
    <citation type="journal article" date="2017" name="Genome Biol.">
        <title>New reference genome sequences of hot pepper reveal the massive evolution of plant disease-resistance genes by retroduplication.</title>
        <authorList>
            <person name="Kim S."/>
            <person name="Park J."/>
            <person name="Yeom S.I."/>
            <person name="Kim Y.M."/>
            <person name="Seo E."/>
            <person name="Kim K.T."/>
            <person name="Kim M.S."/>
            <person name="Lee J.M."/>
            <person name="Cheong K."/>
            <person name="Shin H.S."/>
            <person name="Kim S.B."/>
            <person name="Han K."/>
            <person name="Lee J."/>
            <person name="Park M."/>
            <person name="Lee H.A."/>
            <person name="Lee H.Y."/>
            <person name="Lee Y."/>
            <person name="Oh S."/>
            <person name="Lee J.H."/>
            <person name="Choi E."/>
            <person name="Choi E."/>
            <person name="Lee S.E."/>
            <person name="Jeon J."/>
            <person name="Kim H."/>
            <person name="Choi G."/>
            <person name="Song H."/>
            <person name="Lee J."/>
            <person name="Lee S.C."/>
            <person name="Kwon J.K."/>
            <person name="Lee H.Y."/>
            <person name="Koo N."/>
            <person name="Hong Y."/>
            <person name="Kim R.W."/>
            <person name="Kang W.H."/>
            <person name="Huh J.H."/>
            <person name="Kang B.C."/>
            <person name="Yang T.J."/>
            <person name="Lee Y.H."/>
            <person name="Bennetzen J.L."/>
            <person name="Choi D."/>
        </authorList>
    </citation>
    <scope>NUCLEOTIDE SEQUENCE [LARGE SCALE GENOMIC DNA]</scope>
    <source>
        <strain evidence="2">cv. CM334</strain>
    </source>
</reference>
<keyword evidence="2" id="KW-1185">Reference proteome</keyword>
<dbReference type="Gramene" id="PHT86930">
    <property type="protein sequence ID" value="PHT86930"/>
    <property type="gene ID" value="T459_09036"/>
</dbReference>
<dbReference type="EMBL" id="AYRZ02000003">
    <property type="protein sequence ID" value="PHT86930.1"/>
    <property type="molecule type" value="Genomic_DNA"/>
</dbReference>
<proteinExistence type="predicted"/>
<name>A0A2G2ZY68_CAPAN</name>
<dbReference type="PANTHER" id="PTHR47070">
    <property type="entry name" value="HYDROXYPROLINE-RICH GLYCOPROTEIN-LIKE"/>
    <property type="match status" value="1"/>
</dbReference>
<comment type="caution">
    <text evidence="1">The sequence shown here is derived from an EMBL/GenBank/DDBJ whole genome shotgun (WGS) entry which is preliminary data.</text>
</comment>
<dbReference type="AlphaFoldDB" id="A0A2G2ZY68"/>
<evidence type="ECO:0000313" key="1">
    <source>
        <dbReference type="EMBL" id="PHT86930.1"/>
    </source>
</evidence>
<accession>A0A2G2ZY68</accession>
<dbReference type="PANTHER" id="PTHR47070:SF2">
    <property type="entry name" value="OS06G0206100 PROTEIN"/>
    <property type="match status" value="1"/>
</dbReference>
<evidence type="ECO:0000313" key="2">
    <source>
        <dbReference type="Proteomes" id="UP000222542"/>
    </source>
</evidence>
<protein>
    <submittedName>
        <fullName evidence="1">Uncharacterized protein</fullName>
    </submittedName>
</protein>
<reference evidence="1 2" key="1">
    <citation type="journal article" date="2014" name="Nat. Genet.">
        <title>Genome sequence of the hot pepper provides insights into the evolution of pungency in Capsicum species.</title>
        <authorList>
            <person name="Kim S."/>
            <person name="Park M."/>
            <person name="Yeom S.I."/>
            <person name="Kim Y.M."/>
            <person name="Lee J.M."/>
            <person name="Lee H.A."/>
            <person name="Seo E."/>
            <person name="Choi J."/>
            <person name="Cheong K."/>
            <person name="Kim K.T."/>
            <person name="Jung K."/>
            <person name="Lee G.W."/>
            <person name="Oh S.K."/>
            <person name="Bae C."/>
            <person name="Kim S.B."/>
            <person name="Lee H.Y."/>
            <person name="Kim S.Y."/>
            <person name="Kim M.S."/>
            <person name="Kang B.C."/>
            <person name="Jo Y.D."/>
            <person name="Yang H.B."/>
            <person name="Jeong H.J."/>
            <person name="Kang W.H."/>
            <person name="Kwon J.K."/>
            <person name="Shin C."/>
            <person name="Lim J.Y."/>
            <person name="Park J.H."/>
            <person name="Huh J.H."/>
            <person name="Kim J.S."/>
            <person name="Kim B.D."/>
            <person name="Cohen O."/>
            <person name="Paran I."/>
            <person name="Suh M.C."/>
            <person name="Lee S.B."/>
            <person name="Kim Y.K."/>
            <person name="Shin Y."/>
            <person name="Noh S.J."/>
            <person name="Park J."/>
            <person name="Seo Y.S."/>
            <person name="Kwon S.Y."/>
            <person name="Kim H.A."/>
            <person name="Park J.M."/>
            <person name="Kim H.J."/>
            <person name="Choi S.B."/>
            <person name="Bosland P.W."/>
            <person name="Reeves G."/>
            <person name="Jo S.H."/>
            <person name="Lee B.W."/>
            <person name="Cho H.T."/>
            <person name="Choi H.S."/>
            <person name="Lee M.S."/>
            <person name="Yu Y."/>
            <person name="Do Choi Y."/>
            <person name="Park B.S."/>
            <person name="van Deynze A."/>
            <person name="Ashrafi H."/>
            <person name="Hill T."/>
            <person name="Kim W.T."/>
            <person name="Pai H.S."/>
            <person name="Ahn H.K."/>
            <person name="Yeam I."/>
            <person name="Giovannoni J.J."/>
            <person name="Rose J.K."/>
            <person name="Sorensen I."/>
            <person name="Lee S.J."/>
            <person name="Kim R.W."/>
            <person name="Choi I.Y."/>
            <person name="Choi B.S."/>
            <person name="Lim J.S."/>
            <person name="Lee Y.H."/>
            <person name="Choi D."/>
        </authorList>
    </citation>
    <scope>NUCLEOTIDE SEQUENCE [LARGE SCALE GENOMIC DNA]</scope>
    <source>
        <strain evidence="2">cv. CM334</strain>
    </source>
</reference>
<gene>
    <name evidence="1" type="ORF">T459_09036</name>
</gene>
<dbReference type="Proteomes" id="UP000222542">
    <property type="component" value="Unassembled WGS sequence"/>
</dbReference>
<organism evidence="1 2">
    <name type="scientific">Capsicum annuum</name>
    <name type="common">Capsicum pepper</name>
    <dbReference type="NCBI Taxonomy" id="4072"/>
    <lineage>
        <taxon>Eukaryota</taxon>
        <taxon>Viridiplantae</taxon>
        <taxon>Streptophyta</taxon>
        <taxon>Embryophyta</taxon>
        <taxon>Tracheophyta</taxon>
        <taxon>Spermatophyta</taxon>
        <taxon>Magnoliopsida</taxon>
        <taxon>eudicotyledons</taxon>
        <taxon>Gunneridae</taxon>
        <taxon>Pentapetalae</taxon>
        <taxon>asterids</taxon>
        <taxon>lamiids</taxon>
        <taxon>Solanales</taxon>
        <taxon>Solanaceae</taxon>
        <taxon>Solanoideae</taxon>
        <taxon>Capsiceae</taxon>
        <taxon>Capsicum</taxon>
    </lineage>
</organism>
<sequence>MQAGLQPPTGYDIPYFRPTVDEALRDQGPHEALTSHVANGMPASSIPLVQQEWITHACGIHNKLDSVSNKIPSYIEASIL</sequence>